<reference evidence="8" key="2">
    <citation type="submission" date="2015-01" db="EMBL/GenBank/DDBJ databases">
        <title>Evolutionary Origins and Diversification of the Mycorrhizal Mutualists.</title>
        <authorList>
            <consortium name="DOE Joint Genome Institute"/>
            <consortium name="Mycorrhizal Genomics Consortium"/>
            <person name="Kohler A."/>
            <person name="Kuo A."/>
            <person name="Nagy L.G."/>
            <person name="Floudas D."/>
            <person name="Copeland A."/>
            <person name="Barry K.W."/>
            <person name="Cichocki N."/>
            <person name="Veneault-Fourrey C."/>
            <person name="LaButti K."/>
            <person name="Lindquist E.A."/>
            <person name="Lipzen A."/>
            <person name="Lundell T."/>
            <person name="Morin E."/>
            <person name="Murat C."/>
            <person name="Riley R."/>
            <person name="Ohm R."/>
            <person name="Sun H."/>
            <person name="Tunlid A."/>
            <person name="Henrissat B."/>
            <person name="Grigoriev I.V."/>
            <person name="Hibbett D.S."/>
            <person name="Martin F."/>
        </authorList>
    </citation>
    <scope>NUCLEOTIDE SEQUENCE [LARGE SCALE GENOMIC DNA]</scope>
    <source>
        <strain evidence="8">MAFF 305830</strain>
    </source>
</reference>
<evidence type="ECO:0000259" key="6">
    <source>
        <dbReference type="PROSITE" id="PS52012"/>
    </source>
</evidence>
<keyword evidence="2" id="KW-0964">Secreted</keyword>
<protein>
    <recommendedName>
        <fullName evidence="6">CFEM domain-containing protein</fullName>
    </recommendedName>
</protein>
<gene>
    <name evidence="7" type="ORF">M408DRAFT_22084</name>
</gene>
<keyword evidence="4" id="KW-1015">Disulfide bond</keyword>
<evidence type="ECO:0000313" key="8">
    <source>
        <dbReference type="Proteomes" id="UP000054097"/>
    </source>
</evidence>
<dbReference type="PROSITE" id="PS52012">
    <property type="entry name" value="CFEM"/>
    <property type="match status" value="1"/>
</dbReference>
<evidence type="ECO:0000256" key="3">
    <source>
        <dbReference type="ARBA" id="ARBA00022729"/>
    </source>
</evidence>
<dbReference type="HOGENOM" id="CLU_2005333_0_0_1"/>
<keyword evidence="3 5" id="KW-0732">Signal</keyword>
<evidence type="ECO:0000256" key="5">
    <source>
        <dbReference type="SAM" id="SignalP"/>
    </source>
</evidence>
<evidence type="ECO:0000256" key="4">
    <source>
        <dbReference type="ARBA" id="ARBA00023157"/>
    </source>
</evidence>
<keyword evidence="8" id="KW-1185">Reference proteome</keyword>
<dbReference type="EMBL" id="KN824284">
    <property type="protein sequence ID" value="KIM30603.1"/>
    <property type="molecule type" value="Genomic_DNA"/>
</dbReference>
<dbReference type="InterPro" id="IPR008427">
    <property type="entry name" value="Extracellular_membr_CFEM_dom"/>
</dbReference>
<name>A0A0C2WWZ3_SERVB</name>
<dbReference type="GO" id="GO:0005576">
    <property type="term" value="C:extracellular region"/>
    <property type="evidence" value="ECO:0007669"/>
    <property type="project" value="UniProtKB-SubCell"/>
</dbReference>
<feature type="domain" description="CFEM" evidence="6">
    <location>
        <begin position="1"/>
        <end position="119"/>
    </location>
</feature>
<reference evidence="7 8" key="1">
    <citation type="submission" date="2014-04" db="EMBL/GenBank/DDBJ databases">
        <authorList>
            <consortium name="DOE Joint Genome Institute"/>
            <person name="Kuo A."/>
            <person name="Zuccaro A."/>
            <person name="Kohler A."/>
            <person name="Nagy L.G."/>
            <person name="Floudas D."/>
            <person name="Copeland A."/>
            <person name="Barry K.W."/>
            <person name="Cichocki N."/>
            <person name="Veneault-Fourrey C."/>
            <person name="LaButti K."/>
            <person name="Lindquist E.A."/>
            <person name="Lipzen A."/>
            <person name="Lundell T."/>
            <person name="Morin E."/>
            <person name="Murat C."/>
            <person name="Sun H."/>
            <person name="Tunlid A."/>
            <person name="Henrissat B."/>
            <person name="Grigoriev I.V."/>
            <person name="Hibbett D.S."/>
            <person name="Martin F."/>
            <person name="Nordberg H.P."/>
            <person name="Cantor M.N."/>
            <person name="Hua S.X."/>
        </authorList>
    </citation>
    <scope>NUCLEOTIDE SEQUENCE [LARGE SCALE GENOMIC DNA]</scope>
    <source>
        <strain evidence="7 8">MAFF 305830</strain>
    </source>
</reference>
<evidence type="ECO:0000256" key="1">
    <source>
        <dbReference type="ARBA" id="ARBA00004613"/>
    </source>
</evidence>
<dbReference type="AlphaFoldDB" id="A0A0C2WWZ3"/>
<evidence type="ECO:0000313" key="7">
    <source>
        <dbReference type="EMBL" id="KIM30603.1"/>
    </source>
</evidence>
<feature type="signal peptide" evidence="5">
    <location>
        <begin position="1"/>
        <end position="21"/>
    </location>
</feature>
<sequence>MFKITTIVAAAALVVAPVAFTQTASPCLSSCRAIAANQGTSCNPLMISYLDAGMLECICRSSNFAAPLSRCLNATCPSQLDAALRNHTTSCAAIVGSLGSSSSHAASIASGVTLAIFGAVFSLF</sequence>
<proteinExistence type="predicted"/>
<organism evidence="7 8">
    <name type="scientific">Serendipita vermifera MAFF 305830</name>
    <dbReference type="NCBI Taxonomy" id="933852"/>
    <lineage>
        <taxon>Eukaryota</taxon>
        <taxon>Fungi</taxon>
        <taxon>Dikarya</taxon>
        <taxon>Basidiomycota</taxon>
        <taxon>Agaricomycotina</taxon>
        <taxon>Agaricomycetes</taxon>
        <taxon>Sebacinales</taxon>
        <taxon>Serendipitaceae</taxon>
        <taxon>Serendipita</taxon>
    </lineage>
</organism>
<comment type="subcellular location">
    <subcellularLocation>
        <location evidence="1">Secreted</location>
    </subcellularLocation>
</comment>
<evidence type="ECO:0000256" key="2">
    <source>
        <dbReference type="ARBA" id="ARBA00022525"/>
    </source>
</evidence>
<dbReference type="Proteomes" id="UP000054097">
    <property type="component" value="Unassembled WGS sequence"/>
</dbReference>
<accession>A0A0C2WWZ3</accession>
<feature type="chain" id="PRO_5002158512" description="CFEM domain-containing protein" evidence="5">
    <location>
        <begin position="22"/>
        <end position="124"/>
    </location>
</feature>